<reference evidence="13 14" key="1">
    <citation type="journal article" date="2017" name="Gigascience">
        <title>Genome sequence of the small brown planthopper, Laodelphax striatellus.</title>
        <authorList>
            <person name="Zhu J."/>
            <person name="Jiang F."/>
            <person name="Wang X."/>
            <person name="Yang P."/>
            <person name="Bao Y."/>
            <person name="Zhao W."/>
            <person name="Wang W."/>
            <person name="Lu H."/>
            <person name="Wang Q."/>
            <person name="Cui N."/>
            <person name="Li J."/>
            <person name="Chen X."/>
            <person name="Luo L."/>
            <person name="Yu J."/>
            <person name="Kang L."/>
            <person name="Cui F."/>
        </authorList>
    </citation>
    <scope>NUCLEOTIDE SEQUENCE [LARGE SCALE GENOMIC DNA]</scope>
    <source>
        <strain evidence="13">Lst14</strain>
    </source>
</reference>
<dbReference type="PANTHER" id="PTHR31981:SF1">
    <property type="entry name" value="GLYCOSYLATED LYSOSOMAL MEMBRANE PROTEIN"/>
    <property type="match status" value="1"/>
</dbReference>
<dbReference type="OrthoDB" id="6264340at2759"/>
<evidence type="ECO:0000256" key="2">
    <source>
        <dbReference type="ARBA" id="ARBA00022692"/>
    </source>
</evidence>
<keyword evidence="2 11" id="KW-0812">Transmembrane</keyword>
<dbReference type="Pfam" id="PF15065">
    <property type="entry name" value="NCU-G1"/>
    <property type="match status" value="1"/>
</dbReference>
<dbReference type="GO" id="GO:0005765">
    <property type="term" value="C:lysosomal membrane"/>
    <property type="evidence" value="ECO:0007669"/>
    <property type="project" value="UniProtKB-SubCell"/>
</dbReference>
<dbReference type="SMR" id="A0A482WVD4"/>
<feature type="chain" id="PRO_5019765623" description="Lysosomal protein NCU-G1" evidence="12">
    <location>
        <begin position="20"/>
        <end position="422"/>
    </location>
</feature>
<protein>
    <recommendedName>
        <fullName evidence="15">Lysosomal protein NCU-G1</fullName>
    </recommendedName>
</protein>
<evidence type="ECO:0000256" key="7">
    <source>
        <dbReference type="ARBA" id="ARBA00023228"/>
    </source>
</evidence>
<keyword evidence="7" id="KW-0458">Lysosome</keyword>
<feature type="transmembrane region" description="Helical" evidence="11">
    <location>
        <begin position="383"/>
        <end position="406"/>
    </location>
</feature>
<evidence type="ECO:0000313" key="13">
    <source>
        <dbReference type="EMBL" id="RZF37484.1"/>
    </source>
</evidence>
<accession>A0A482WVD4</accession>
<comment type="subcellular location">
    <subcellularLocation>
        <location evidence="9">Lysosome membrane</location>
        <topology evidence="9">Single-pass type I membrane protein</topology>
        <orientation evidence="9">Lumenal side</orientation>
    </subcellularLocation>
</comment>
<evidence type="ECO:0000256" key="11">
    <source>
        <dbReference type="SAM" id="Phobius"/>
    </source>
</evidence>
<comment type="caution">
    <text evidence="13">The sequence shown here is derived from an EMBL/GenBank/DDBJ whole genome shotgun (WGS) entry which is preliminary data.</text>
</comment>
<dbReference type="AlphaFoldDB" id="A0A482WVD4"/>
<evidence type="ECO:0008006" key="15">
    <source>
        <dbReference type="Google" id="ProtNLM"/>
    </source>
</evidence>
<dbReference type="EMBL" id="QKKF02024294">
    <property type="protein sequence ID" value="RZF37484.1"/>
    <property type="molecule type" value="Genomic_DNA"/>
</dbReference>
<evidence type="ECO:0000256" key="12">
    <source>
        <dbReference type="SAM" id="SignalP"/>
    </source>
</evidence>
<evidence type="ECO:0000256" key="8">
    <source>
        <dbReference type="ARBA" id="ARBA00024176"/>
    </source>
</evidence>
<keyword evidence="5 11" id="KW-0472">Membrane</keyword>
<keyword evidence="6" id="KW-0325">Glycoprotein</keyword>
<dbReference type="PANTHER" id="PTHR31981">
    <property type="entry name" value="GLYCOSYLATED LYSOSOMAL MEMBRANE PROTEIN"/>
    <property type="match status" value="1"/>
</dbReference>
<organism evidence="13 14">
    <name type="scientific">Laodelphax striatellus</name>
    <name type="common">Small brown planthopper</name>
    <name type="synonym">Delphax striatella</name>
    <dbReference type="NCBI Taxonomy" id="195883"/>
    <lineage>
        <taxon>Eukaryota</taxon>
        <taxon>Metazoa</taxon>
        <taxon>Ecdysozoa</taxon>
        <taxon>Arthropoda</taxon>
        <taxon>Hexapoda</taxon>
        <taxon>Insecta</taxon>
        <taxon>Pterygota</taxon>
        <taxon>Neoptera</taxon>
        <taxon>Paraneoptera</taxon>
        <taxon>Hemiptera</taxon>
        <taxon>Auchenorrhyncha</taxon>
        <taxon>Fulgoroidea</taxon>
        <taxon>Delphacidae</taxon>
        <taxon>Criomorphinae</taxon>
        <taxon>Laodelphax</taxon>
    </lineage>
</organism>
<name>A0A482WVD4_LAOST</name>
<dbReference type="Proteomes" id="UP000291343">
    <property type="component" value="Unassembled WGS sequence"/>
</dbReference>
<proteinExistence type="inferred from homology"/>
<evidence type="ECO:0000256" key="3">
    <source>
        <dbReference type="ARBA" id="ARBA00022729"/>
    </source>
</evidence>
<evidence type="ECO:0000256" key="6">
    <source>
        <dbReference type="ARBA" id="ARBA00023180"/>
    </source>
</evidence>
<gene>
    <name evidence="13" type="ORF">LSTR_LSTR005359</name>
</gene>
<evidence type="ECO:0000256" key="1">
    <source>
        <dbReference type="ARBA" id="ARBA00010599"/>
    </source>
</evidence>
<keyword evidence="3 12" id="KW-0732">Signal</keyword>
<evidence type="ECO:0000313" key="14">
    <source>
        <dbReference type="Proteomes" id="UP000291343"/>
    </source>
</evidence>
<comment type="function">
    <text evidence="8">Required to protect lysosomal transporter MFSD1 from lysosomal proteolysis and for MFSD1 lysosomal localization.</text>
</comment>
<evidence type="ECO:0000256" key="4">
    <source>
        <dbReference type="ARBA" id="ARBA00022989"/>
    </source>
</evidence>
<dbReference type="InterPro" id="IPR029382">
    <property type="entry name" value="NCU-G1"/>
</dbReference>
<keyword evidence="4 11" id="KW-1133">Transmembrane helix</keyword>
<evidence type="ECO:0000256" key="5">
    <source>
        <dbReference type="ARBA" id="ARBA00023136"/>
    </source>
</evidence>
<comment type="similarity">
    <text evidence="1">Belongs to the GLMP family.</text>
</comment>
<sequence length="422" mass="46496">MLKLGLFFVVIFSLSYISAHERKLSTYVNPGCSLPPGSTRTCDDLLLVHIRSEGASDTLHHIWDFSRHPSLMLALTEKNSSLRVDWPAYVGAGAHSVSFTSRPLYVISVVVAGIIEFNDTDDSGAMRDATNQESRLIGIDGVQWRLVQPITNDSNTVLMAVEAQLANHTDANGTAPVQITMGAFGGEKRDSDLPHMLHSSNMSQMDITLDHLPPTYPRSRFGVSLLAATSDPGNATLRYADTRNIDDEYAPGVFKMVELLSSGVKSQKFELLDDDDDSSNSSSEIQYGGYVQWRPVVYTAPSRDDSQATRSVHYGIAACCSDLSQLRHMLPYKLFGNDSDVAYQMTNVTFGQPEDGFYNKTRFASWTFVVGIGSPAEETLSSFVMHMVLLGLGLPLVLVVLGMLCITVRRLIQNKDDFFLSQ</sequence>
<comment type="subunit">
    <text evidence="10">Interacts (via lumenal domain) with lysosomal protein MFSD1; the interaction starts while both proteins are still in the endoplasmic reticulum and is required for stabilization of MFSD1 in lysosomes but has no direct effect on its targeting to lysosomes or transporter activity.</text>
</comment>
<dbReference type="InParanoid" id="A0A482WVD4"/>
<keyword evidence="14" id="KW-1185">Reference proteome</keyword>
<evidence type="ECO:0000256" key="10">
    <source>
        <dbReference type="ARBA" id="ARBA00044960"/>
    </source>
</evidence>
<feature type="signal peptide" evidence="12">
    <location>
        <begin position="1"/>
        <end position="19"/>
    </location>
</feature>
<evidence type="ECO:0000256" key="9">
    <source>
        <dbReference type="ARBA" id="ARBA00024189"/>
    </source>
</evidence>